<name>A0A3S5YLV9_SALER</name>
<feature type="chain" id="PRO_5018697963" description="Phage protein" evidence="1">
    <location>
        <begin position="20"/>
        <end position="150"/>
    </location>
</feature>
<evidence type="ECO:0008006" key="3">
    <source>
        <dbReference type="Google" id="ProtNLM"/>
    </source>
</evidence>
<gene>
    <name evidence="2" type="ORF">P298_12700</name>
</gene>
<dbReference type="OrthoDB" id="6631665at2"/>
<protein>
    <recommendedName>
        <fullName evidence="3">Phage protein</fullName>
    </recommendedName>
</protein>
<dbReference type="EMBL" id="AWRC01000019">
    <property type="protein sequence ID" value="OLW01552.1"/>
    <property type="molecule type" value="Genomic_DNA"/>
</dbReference>
<evidence type="ECO:0000313" key="2">
    <source>
        <dbReference type="EMBL" id="OLW01552.1"/>
    </source>
</evidence>
<accession>A0A3S5YLV9</accession>
<keyword evidence="1" id="KW-0732">Signal</keyword>
<comment type="caution">
    <text evidence="2">The sequence shown here is derived from an EMBL/GenBank/DDBJ whole genome shotgun (WGS) entry which is preliminary data.</text>
</comment>
<evidence type="ECO:0000256" key="1">
    <source>
        <dbReference type="SAM" id="SignalP"/>
    </source>
</evidence>
<organism evidence="2">
    <name type="scientific">Salmonella enterica subsp. arizonae serovar 18:z4,z23:- str. CVM N26626</name>
    <dbReference type="NCBI Taxonomy" id="1395119"/>
    <lineage>
        <taxon>Bacteria</taxon>
        <taxon>Pseudomonadati</taxon>
        <taxon>Pseudomonadota</taxon>
        <taxon>Gammaproteobacteria</taxon>
        <taxon>Enterobacterales</taxon>
        <taxon>Enterobacteriaceae</taxon>
        <taxon>Salmonella</taxon>
    </lineage>
</organism>
<feature type="signal peptide" evidence="1">
    <location>
        <begin position="1"/>
        <end position="19"/>
    </location>
</feature>
<proteinExistence type="predicted"/>
<dbReference type="AlphaFoldDB" id="A0A3S5YLV9"/>
<dbReference type="Proteomes" id="UP000868500">
    <property type="component" value="Unassembled WGS sequence"/>
</dbReference>
<sequence length="150" mass="16022">MNKTLVAACVIVLSFPVFAKKSPTADFVSEIEAAINSTGEVSTSLDITCPAQSASGRVLVTHADYTYGMSKGVFVFKNTDDIPAEMKSISAIFPNNDIMSDVINGWEFGFIIRGGQFFVTVMKNGEVKAGINKNGTSGVTEIKCKVAKPE</sequence>
<reference evidence="2" key="1">
    <citation type="submission" date="2013-09" db="EMBL/GenBank/DDBJ databases">
        <title>Salmonella enterica subsp. IIIa serovar 18:z4:z23:-.</title>
        <authorList>
            <person name="Chen Y."/>
            <person name="Li C."/>
            <person name="Mcdermott P."/>
            <person name="Zhao S."/>
        </authorList>
    </citation>
    <scope>NUCLEOTIDE SEQUENCE [LARGE SCALE GENOMIC DNA]</scope>
    <source>
        <strain evidence="2">N26626</strain>
    </source>
</reference>